<feature type="transmembrane region" description="Helical" evidence="8">
    <location>
        <begin position="168"/>
        <end position="190"/>
    </location>
</feature>
<dbReference type="InterPro" id="IPR003810">
    <property type="entry name" value="Mntp/YtaF"/>
</dbReference>
<name>A0AAE3EKT0_9SPIR</name>
<keyword evidence="2 8" id="KW-1003">Cell membrane</keyword>
<comment type="caution">
    <text evidence="8">Lacks conserved residue(s) required for the propagation of feature annotation.</text>
</comment>
<sequence length="197" mass="20966">MTEIILIALSLSMDAFAVSVSSAACTKNLRKKHMLRAALAFGVFQGAMPLAGWFAGYAFIERISRIDHWIAFGLLFLIGGKMLIEAAEDFVKHPNPACPTDAEKKKRDLSSKRVLIALAIATSIDALAVGMSFAVIRQPILLPSAVIGFVTALVCGAGFIFGKRIGLLFGRFAQIAGGITLIAIGARILAAHLRLGI</sequence>
<evidence type="ECO:0000256" key="2">
    <source>
        <dbReference type="ARBA" id="ARBA00022475"/>
    </source>
</evidence>
<feature type="transmembrane region" description="Helical" evidence="8">
    <location>
        <begin position="140"/>
        <end position="161"/>
    </location>
</feature>
<dbReference type="RefSeq" id="WP_230758685.1">
    <property type="nucleotide sequence ID" value="NZ_JAINWA010000003.1"/>
</dbReference>
<keyword evidence="5 8" id="KW-0406">Ion transport</keyword>
<evidence type="ECO:0000256" key="5">
    <source>
        <dbReference type="ARBA" id="ARBA00023065"/>
    </source>
</evidence>
<accession>A0AAE3EKT0</accession>
<evidence type="ECO:0000313" key="9">
    <source>
        <dbReference type="EMBL" id="MCD1656160.1"/>
    </source>
</evidence>
<evidence type="ECO:0000256" key="3">
    <source>
        <dbReference type="ARBA" id="ARBA00022692"/>
    </source>
</evidence>
<dbReference type="AlphaFoldDB" id="A0AAE3EKT0"/>
<dbReference type="GO" id="GO:0005886">
    <property type="term" value="C:plasma membrane"/>
    <property type="evidence" value="ECO:0007669"/>
    <property type="project" value="UniProtKB-SubCell"/>
</dbReference>
<evidence type="ECO:0000256" key="1">
    <source>
        <dbReference type="ARBA" id="ARBA00022448"/>
    </source>
</evidence>
<evidence type="ECO:0000256" key="7">
    <source>
        <dbReference type="ARBA" id="ARBA00023211"/>
    </source>
</evidence>
<comment type="subcellular location">
    <subcellularLocation>
        <location evidence="8">Cell membrane</location>
        <topology evidence="8">Multi-pass membrane protein</topology>
    </subcellularLocation>
</comment>
<keyword evidence="10" id="KW-1185">Reference proteome</keyword>
<protein>
    <recommendedName>
        <fullName evidence="8">Putative manganese efflux pump MntP</fullName>
    </recommendedName>
</protein>
<dbReference type="Proteomes" id="UP001198163">
    <property type="component" value="Unassembled WGS sequence"/>
</dbReference>
<dbReference type="InterPro" id="IPR022929">
    <property type="entry name" value="Put_MntP"/>
</dbReference>
<organism evidence="9 10">
    <name type="scientific">Teretinema zuelzerae</name>
    <dbReference type="NCBI Taxonomy" id="156"/>
    <lineage>
        <taxon>Bacteria</taxon>
        <taxon>Pseudomonadati</taxon>
        <taxon>Spirochaetota</taxon>
        <taxon>Spirochaetia</taxon>
        <taxon>Spirochaetales</taxon>
        <taxon>Treponemataceae</taxon>
        <taxon>Teretinema</taxon>
    </lineage>
</organism>
<proteinExistence type="inferred from homology"/>
<dbReference type="PANTHER" id="PTHR35529:SF1">
    <property type="entry name" value="MANGANESE EFFLUX PUMP MNTP-RELATED"/>
    <property type="match status" value="1"/>
</dbReference>
<keyword evidence="1 8" id="KW-0813">Transport</keyword>
<keyword evidence="4 8" id="KW-1133">Transmembrane helix</keyword>
<comment type="function">
    <text evidence="8">Probably functions as a manganese efflux pump.</text>
</comment>
<evidence type="ECO:0000256" key="4">
    <source>
        <dbReference type="ARBA" id="ARBA00022989"/>
    </source>
</evidence>
<gene>
    <name evidence="8" type="primary">mntP</name>
    <name evidence="9" type="ORF">K7J14_15780</name>
</gene>
<evidence type="ECO:0000256" key="8">
    <source>
        <dbReference type="HAMAP-Rule" id="MF_01521"/>
    </source>
</evidence>
<dbReference type="HAMAP" id="MF_01521">
    <property type="entry name" value="MntP_pump"/>
    <property type="match status" value="1"/>
</dbReference>
<keyword evidence="6 8" id="KW-0472">Membrane</keyword>
<keyword evidence="3 8" id="KW-0812">Transmembrane</keyword>
<reference evidence="9" key="1">
    <citation type="submission" date="2021-08" db="EMBL/GenBank/DDBJ databases">
        <title>Comparative analyses of Brucepasteria parasyntrophica and Teretinema zuelzerae.</title>
        <authorList>
            <person name="Song Y."/>
            <person name="Brune A."/>
        </authorList>
    </citation>
    <scope>NUCLEOTIDE SEQUENCE</scope>
    <source>
        <strain evidence="9">DSM 1903</strain>
    </source>
</reference>
<keyword evidence="7 8" id="KW-0464">Manganese</keyword>
<dbReference type="GO" id="GO:0005384">
    <property type="term" value="F:manganese ion transmembrane transporter activity"/>
    <property type="evidence" value="ECO:0007669"/>
    <property type="project" value="UniProtKB-UniRule"/>
</dbReference>
<comment type="similarity">
    <text evidence="8">Belongs to the MntP (TC 9.B.29) family.</text>
</comment>
<evidence type="ECO:0000313" key="10">
    <source>
        <dbReference type="Proteomes" id="UP001198163"/>
    </source>
</evidence>
<dbReference type="EMBL" id="JAINWA010000003">
    <property type="protein sequence ID" value="MCD1656160.1"/>
    <property type="molecule type" value="Genomic_DNA"/>
</dbReference>
<dbReference type="PANTHER" id="PTHR35529">
    <property type="entry name" value="MANGANESE EFFLUX PUMP MNTP-RELATED"/>
    <property type="match status" value="1"/>
</dbReference>
<evidence type="ECO:0000256" key="6">
    <source>
        <dbReference type="ARBA" id="ARBA00023136"/>
    </source>
</evidence>
<feature type="transmembrane region" description="Helical" evidence="8">
    <location>
        <begin position="39"/>
        <end position="60"/>
    </location>
</feature>
<comment type="caution">
    <text evidence="9">The sequence shown here is derived from an EMBL/GenBank/DDBJ whole genome shotgun (WGS) entry which is preliminary data.</text>
</comment>
<dbReference type="Pfam" id="PF02659">
    <property type="entry name" value="Mntp"/>
    <property type="match status" value="1"/>
</dbReference>
<feature type="transmembrane region" description="Helical" evidence="8">
    <location>
        <begin position="114"/>
        <end position="134"/>
    </location>
</feature>